<dbReference type="AlphaFoldDB" id="A0A832I4S9"/>
<dbReference type="PROSITE" id="PS51851">
    <property type="entry name" value="KARI_C"/>
    <property type="match status" value="1"/>
</dbReference>
<keyword evidence="4 8" id="KW-0028">Amino-acid biosynthesis</keyword>
<feature type="binding site" evidence="8">
    <location>
        <position position="183"/>
    </location>
    <ligand>
        <name>Mg(2+)</name>
        <dbReference type="ChEBI" id="CHEBI:18420"/>
        <label>1</label>
    </ligand>
</feature>
<dbReference type="SUPFAM" id="SSF51735">
    <property type="entry name" value="NAD(P)-binding Rossmann-fold domains"/>
    <property type="match status" value="1"/>
</dbReference>
<comment type="caution">
    <text evidence="8">Lacks conserved residue(s) required for the propagation of feature annotation.</text>
</comment>
<dbReference type="InterPro" id="IPR000506">
    <property type="entry name" value="KARI_C"/>
</dbReference>
<sequence>MSDALEGRRTAVVGFGNQGEAQALNLRDRGAAPLVGVRAGGPSEARARAAGFETAAPAEAVRRADVIAVLVPDEAVPALWPALAAAAAGSSRTFVFAHGFALLYGALEPPAGCDVALVAPTAPGRVLRATAVAGGRLPAYVAVHRDASGGALDVAEAWARRIGCGPLWRTTVREETEVDLFGEQVVLCGGLNALVREAFETLVARGYTPEIAYLECVHQVRYLAELLHERGPAGLRRAISGTALYGDLTRGPRVVGPASRAEMERILDEVRSGAFAREWGAEAAAGRAWLDAQVARAAAHPIEEARRRALGEAAPGAPGIV</sequence>
<organism evidence="11">
    <name type="scientific">Eiseniibacteriota bacterium</name>
    <dbReference type="NCBI Taxonomy" id="2212470"/>
    <lineage>
        <taxon>Bacteria</taxon>
        <taxon>Candidatus Eiseniibacteriota</taxon>
    </lineage>
</organism>
<accession>A0A832I4S9</accession>
<dbReference type="PANTHER" id="PTHR21371">
    <property type="entry name" value="KETOL-ACID REDUCTOISOMERASE, MITOCHONDRIAL"/>
    <property type="match status" value="1"/>
</dbReference>
<evidence type="ECO:0000313" key="11">
    <source>
        <dbReference type="EMBL" id="HGZ44413.1"/>
    </source>
</evidence>
<evidence type="ECO:0000256" key="3">
    <source>
        <dbReference type="ARBA" id="ARBA00010318"/>
    </source>
</evidence>
<feature type="domain" description="KARI N-terminal Rossmann" evidence="9">
    <location>
        <begin position="1"/>
        <end position="172"/>
    </location>
</feature>
<dbReference type="GO" id="GO:0046872">
    <property type="term" value="F:metal ion binding"/>
    <property type="evidence" value="ECO:0007669"/>
    <property type="project" value="UniProtKB-UniRule"/>
</dbReference>
<feature type="binding site" evidence="8">
    <location>
        <position position="179"/>
    </location>
    <ligand>
        <name>Mg(2+)</name>
        <dbReference type="ChEBI" id="CHEBI:18420"/>
        <label>2</label>
    </ligand>
</feature>
<gene>
    <name evidence="11" type="primary">ilvC</name>
    <name evidence="11" type="ORF">ENR23_13535</name>
</gene>
<dbReference type="InterPro" id="IPR008927">
    <property type="entry name" value="6-PGluconate_DH-like_C_sf"/>
</dbReference>
<evidence type="ECO:0000256" key="1">
    <source>
        <dbReference type="ARBA" id="ARBA00004864"/>
    </source>
</evidence>
<keyword evidence="8" id="KW-0460">Magnesium</keyword>
<protein>
    <recommendedName>
        <fullName evidence="7">Ketol-acid reductoisomerase</fullName>
        <ecNumber evidence="7">1.1.1.86</ecNumber>
    </recommendedName>
</protein>
<reference evidence="11" key="1">
    <citation type="journal article" date="2020" name="mSystems">
        <title>Genome- and Community-Level Interaction Insights into Carbon Utilization and Element Cycling Functions of Hydrothermarchaeota in Hydrothermal Sediment.</title>
        <authorList>
            <person name="Zhou Z."/>
            <person name="Liu Y."/>
            <person name="Xu W."/>
            <person name="Pan J."/>
            <person name="Luo Z.H."/>
            <person name="Li M."/>
        </authorList>
    </citation>
    <scope>NUCLEOTIDE SEQUENCE [LARGE SCALE GENOMIC DNA]</scope>
    <source>
        <strain evidence="11">SpSt-381</strain>
    </source>
</reference>
<dbReference type="EC" id="1.1.1.86" evidence="7"/>
<evidence type="ECO:0000256" key="5">
    <source>
        <dbReference type="ARBA" id="ARBA00023002"/>
    </source>
</evidence>
<evidence type="ECO:0000256" key="2">
    <source>
        <dbReference type="ARBA" id="ARBA00004885"/>
    </source>
</evidence>
<dbReference type="EMBL" id="DSQF01000028">
    <property type="protein sequence ID" value="HGZ44413.1"/>
    <property type="molecule type" value="Genomic_DNA"/>
</dbReference>
<evidence type="ECO:0000256" key="7">
    <source>
        <dbReference type="NCBIfam" id="TIGR00465"/>
    </source>
</evidence>
<keyword evidence="8" id="KW-0479">Metal-binding</keyword>
<evidence type="ECO:0000259" key="9">
    <source>
        <dbReference type="PROSITE" id="PS51850"/>
    </source>
</evidence>
<dbReference type="Gene3D" id="3.40.50.720">
    <property type="entry name" value="NAD(P)-binding Rossmann-like Domain"/>
    <property type="match status" value="1"/>
</dbReference>
<keyword evidence="6 8" id="KW-0100">Branched-chain amino acid biosynthesis</keyword>
<proteinExistence type="inferred from homology"/>
<evidence type="ECO:0000259" key="10">
    <source>
        <dbReference type="PROSITE" id="PS51851"/>
    </source>
</evidence>
<dbReference type="Pfam" id="PF01450">
    <property type="entry name" value="KARI_C"/>
    <property type="match status" value="1"/>
</dbReference>
<dbReference type="PROSITE" id="PS51850">
    <property type="entry name" value="KARI_N"/>
    <property type="match status" value="1"/>
</dbReference>
<feature type="domain" description="KARI C-terminal knotted" evidence="10">
    <location>
        <begin position="171"/>
        <end position="316"/>
    </location>
</feature>
<dbReference type="InterPro" id="IPR013023">
    <property type="entry name" value="KARI"/>
</dbReference>
<evidence type="ECO:0000256" key="6">
    <source>
        <dbReference type="ARBA" id="ARBA00023304"/>
    </source>
</evidence>
<dbReference type="InterPro" id="IPR013116">
    <property type="entry name" value="KARI_N"/>
</dbReference>
<comment type="caution">
    <text evidence="11">The sequence shown here is derived from an EMBL/GenBank/DDBJ whole genome shotgun (WGS) entry which is preliminary data.</text>
</comment>
<dbReference type="GO" id="GO:0004455">
    <property type="term" value="F:ketol-acid reductoisomerase activity"/>
    <property type="evidence" value="ECO:0007669"/>
    <property type="project" value="UniProtKB-UniRule"/>
</dbReference>
<keyword evidence="11" id="KW-0413">Isomerase</keyword>
<comment type="similarity">
    <text evidence="3 8">Belongs to the ketol-acid reductoisomerase family.</text>
</comment>
<dbReference type="UniPathway" id="UPA00047">
    <property type="reaction ID" value="UER00056"/>
</dbReference>
<evidence type="ECO:0000256" key="4">
    <source>
        <dbReference type="ARBA" id="ARBA00022605"/>
    </source>
</evidence>
<dbReference type="Gene3D" id="6.10.240.10">
    <property type="match status" value="1"/>
</dbReference>
<dbReference type="NCBIfam" id="TIGR00465">
    <property type="entry name" value="ilvC"/>
    <property type="match status" value="1"/>
</dbReference>
<comment type="pathway">
    <text evidence="1">Amino-acid biosynthesis; L-valine biosynthesis; L-valine from pyruvate: step 2/4.</text>
</comment>
<dbReference type="Pfam" id="PF07991">
    <property type="entry name" value="KARI_N"/>
    <property type="match status" value="1"/>
</dbReference>
<feature type="binding site" evidence="8">
    <location>
        <position position="179"/>
    </location>
    <ligand>
        <name>Mg(2+)</name>
        <dbReference type="ChEBI" id="CHEBI:18420"/>
        <label>1</label>
    </ligand>
</feature>
<name>A0A832I4S9_UNCEI</name>
<dbReference type="GO" id="GO:0009097">
    <property type="term" value="P:isoleucine biosynthetic process"/>
    <property type="evidence" value="ECO:0007669"/>
    <property type="project" value="UniProtKB-UniRule"/>
</dbReference>
<keyword evidence="5 8" id="KW-0560">Oxidoreductase</keyword>
<evidence type="ECO:0000256" key="8">
    <source>
        <dbReference type="PROSITE-ProRule" id="PRU01198"/>
    </source>
</evidence>
<dbReference type="SUPFAM" id="SSF48179">
    <property type="entry name" value="6-phosphogluconate dehydrogenase C-terminal domain-like"/>
    <property type="match status" value="1"/>
</dbReference>
<dbReference type="GO" id="GO:0016853">
    <property type="term" value="F:isomerase activity"/>
    <property type="evidence" value="ECO:0007669"/>
    <property type="project" value="UniProtKB-KW"/>
</dbReference>
<dbReference type="UniPathway" id="UPA00049">
    <property type="reaction ID" value="UER00060"/>
</dbReference>
<dbReference type="InterPro" id="IPR036291">
    <property type="entry name" value="NAD(P)-bd_dom_sf"/>
</dbReference>
<dbReference type="PANTHER" id="PTHR21371:SF1">
    <property type="entry name" value="KETOL-ACID REDUCTOISOMERASE, MITOCHONDRIAL"/>
    <property type="match status" value="1"/>
</dbReference>
<dbReference type="GO" id="GO:0009099">
    <property type="term" value="P:L-valine biosynthetic process"/>
    <property type="evidence" value="ECO:0007669"/>
    <property type="project" value="UniProtKB-UniRule"/>
</dbReference>
<comment type="pathway">
    <text evidence="2">Amino-acid biosynthesis; L-isoleucine biosynthesis; L-isoleucine from 2-oxobutanoate: step 2/4.</text>
</comment>